<protein>
    <submittedName>
        <fullName evidence="4">Glycoside hydrolase</fullName>
    </submittedName>
</protein>
<dbReference type="Gene3D" id="3.20.20.80">
    <property type="entry name" value="Glycosidases"/>
    <property type="match status" value="1"/>
</dbReference>
<dbReference type="Pfam" id="PF13200">
    <property type="entry name" value="DUF4015"/>
    <property type="match status" value="1"/>
</dbReference>
<feature type="domain" description="DUF4015" evidence="3">
    <location>
        <begin position="72"/>
        <end position="393"/>
    </location>
</feature>
<reference evidence="4" key="1">
    <citation type="journal article" date="2013" name="Extremophiles">
        <title>Proteinivorax tanatarense gen. nov., sp. nov., an anaerobic, haloalkaliphilic, proteolytic bacterium isolated from a decaying algal bloom, and proposal of Proteinivoraceae fam. nov.</title>
        <authorList>
            <person name="Kevbrin V."/>
            <person name="Boltyanskaya Y."/>
            <person name="Zhilina T."/>
            <person name="Kolganova T."/>
            <person name="Lavrentjeva E."/>
            <person name="Kuznetsov B."/>
        </authorList>
    </citation>
    <scope>NUCLEOTIDE SEQUENCE</scope>
    <source>
        <strain evidence="4">Z-910T</strain>
    </source>
</reference>
<dbReference type="AlphaFoldDB" id="A0AAU7VLT4"/>
<dbReference type="RefSeq" id="WP_350343771.1">
    <property type="nucleotide sequence ID" value="NZ_CP158367.1"/>
</dbReference>
<name>A0AAU7VLT4_9FIRM</name>
<keyword evidence="4" id="KW-0378">Hydrolase</keyword>
<reference evidence="4" key="2">
    <citation type="submission" date="2024-06" db="EMBL/GenBank/DDBJ databases">
        <authorList>
            <person name="Petrova K.O."/>
            <person name="Toshchakov S.V."/>
            <person name="Boltjanskaja Y.V."/>
            <person name="Kevbrin V."/>
        </authorList>
    </citation>
    <scope>NUCLEOTIDE SEQUENCE</scope>
    <source>
        <strain evidence="4">Z-910T</strain>
    </source>
</reference>
<evidence type="ECO:0000259" key="3">
    <source>
        <dbReference type="Pfam" id="PF13200"/>
    </source>
</evidence>
<sequence length="401" mass="45123">MKLIKVALIMLITVLILPACTDTDAPKEKLSNDKDSTVTSPADAKEDDNDKQDDKEEEPGEPKVVRPENLKGIYLTGNSVGHPTRFIDLIEFVNETELNTMVIDVKDDHGDISYKDTEVQLALDMDANKNKVSSMEEAMDKLVENEIYPLARVVVFKDNNLGESRPDLAIQDPNGGVWVESGSNVRWADPHSEEVWEYVVDVAIEAAELGFQEIQFDYIRFPNHGGLKYPHKEDFKENHLQGDEEYSRSLVIKAFTEYAAARLKEHEVDVTADIFGMIGHTSGDMGIGQHLETLVSAEGLDAIYPMVYPSHYHHNNYGLSPNNAYPYETVYYALEEFQERLDEAGSDVEIIPWLQAFSWGKPAYGPEEVKLQIEAGRDLGIDGYILWNSGNVYGPYKDALK</sequence>
<gene>
    <name evidence="4" type="ORF">PRVXT_000124</name>
</gene>
<dbReference type="SUPFAM" id="SSF51445">
    <property type="entry name" value="(Trans)glycosidases"/>
    <property type="match status" value="1"/>
</dbReference>
<feature type="compositionally biased region" description="Acidic residues" evidence="1">
    <location>
        <begin position="45"/>
        <end position="59"/>
    </location>
</feature>
<evidence type="ECO:0000256" key="2">
    <source>
        <dbReference type="SAM" id="SignalP"/>
    </source>
</evidence>
<dbReference type="EMBL" id="CP158367">
    <property type="protein sequence ID" value="XBX75024.1"/>
    <property type="molecule type" value="Genomic_DNA"/>
</dbReference>
<dbReference type="InterPro" id="IPR017853">
    <property type="entry name" value="GH"/>
</dbReference>
<keyword evidence="2" id="KW-0732">Signal</keyword>
<evidence type="ECO:0000313" key="4">
    <source>
        <dbReference type="EMBL" id="XBX75024.1"/>
    </source>
</evidence>
<feature type="compositionally biased region" description="Basic and acidic residues" evidence="1">
    <location>
        <begin position="25"/>
        <end position="36"/>
    </location>
</feature>
<evidence type="ECO:0000256" key="1">
    <source>
        <dbReference type="SAM" id="MobiDB-lite"/>
    </source>
</evidence>
<dbReference type="InterPro" id="IPR025275">
    <property type="entry name" value="DUF4015"/>
</dbReference>
<feature type="region of interest" description="Disordered" evidence="1">
    <location>
        <begin position="25"/>
        <end position="68"/>
    </location>
</feature>
<dbReference type="GO" id="GO:0016787">
    <property type="term" value="F:hydrolase activity"/>
    <property type="evidence" value="ECO:0007669"/>
    <property type="project" value="UniProtKB-KW"/>
</dbReference>
<organism evidence="4">
    <name type="scientific">Proteinivorax tanatarense</name>
    <dbReference type="NCBI Taxonomy" id="1260629"/>
    <lineage>
        <taxon>Bacteria</taxon>
        <taxon>Bacillati</taxon>
        <taxon>Bacillota</taxon>
        <taxon>Clostridia</taxon>
        <taxon>Eubacteriales</taxon>
        <taxon>Proteinivoracaceae</taxon>
        <taxon>Proteinivorax</taxon>
    </lineage>
</organism>
<accession>A0AAU7VLT4</accession>
<feature type="chain" id="PRO_5043997699" evidence="2">
    <location>
        <begin position="22"/>
        <end position="401"/>
    </location>
</feature>
<proteinExistence type="predicted"/>
<feature type="signal peptide" evidence="2">
    <location>
        <begin position="1"/>
        <end position="21"/>
    </location>
</feature>